<gene>
    <name evidence="4" type="ORF">ACFQ4M_11905</name>
</gene>
<name>A0ABW3WED5_9RHOO</name>
<dbReference type="PROSITE" id="PS50110">
    <property type="entry name" value="RESPONSE_REGULATORY"/>
    <property type="match status" value="1"/>
</dbReference>
<dbReference type="Gene3D" id="3.40.50.2300">
    <property type="match status" value="1"/>
</dbReference>
<protein>
    <submittedName>
        <fullName evidence="4">Response regulator</fullName>
    </submittedName>
</protein>
<evidence type="ECO:0000256" key="1">
    <source>
        <dbReference type="ARBA" id="ARBA00022553"/>
    </source>
</evidence>
<evidence type="ECO:0000256" key="2">
    <source>
        <dbReference type="PROSITE-ProRule" id="PRU00169"/>
    </source>
</evidence>
<evidence type="ECO:0000313" key="4">
    <source>
        <dbReference type="EMBL" id="MFD1264291.1"/>
    </source>
</evidence>
<proteinExistence type="predicted"/>
<dbReference type="RefSeq" id="WP_270069612.1">
    <property type="nucleotide sequence ID" value="NZ_JARQZE010000002.1"/>
</dbReference>
<keyword evidence="1 2" id="KW-0597">Phosphoprotein</keyword>
<dbReference type="SMART" id="SM00448">
    <property type="entry name" value="REC"/>
    <property type="match status" value="1"/>
</dbReference>
<feature type="domain" description="Response regulatory" evidence="3">
    <location>
        <begin position="4"/>
        <end position="121"/>
    </location>
</feature>
<comment type="caution">
    <text evidence="4">The sequence shown here is derived from an EMBL/GenBank/DDBJ whole genome shotgun (WGS) entry which is preliminary data.</text>
</comment>
<dbReference type="PANTHER" id="PTHR44591:SF3">
    <property type="entry name" value="RESPONSE REGULATORY DOMAIN-CONTAINING PROTEIN"/>
    <property type="match status" value="1"/>
</dbReference>
<reference evidence="5" key="1">
    <citation type="journal article" date="2019" name="Int. J. Syst. Evol. Microbiol.">
        <title>The Global Catalogue of Microorganisms (GCM) 10K type strain sequencing project: providing services to taxonomists for standard genome sequencing and annotation.</title>
        <authorList>
            <consortium name="The Broad Institute Genomics Platform"/>
            <consortium name="The Broad Institute Genome Sequencing Center for Infectious Disease"/>
            <person name="Wu L."/>
            <person name="Ma J."/>
        </authorList>
    </citation>
    <scope>NUCLEOTIDE SEQUENCE [LARGE SCALE GENOMIC DNA]</scope>
    <source>
        <strain evidence="5">CCUG 48884</strain>
    </source>
</reference>
<sequence>MAARIVIVDDNEANLELVGYLLEAGGHTVLRAEDGEQALALVHQLPRPDLVISDLRMPVMDGFELLSRIRQDATLDGLPVIAVTAFSMAADRTRVMDAGFDGYLSKPIVPESFIGEVEKFLQAGRRHAGSSSGP</sequence>
<organism evidence="4 5">
    <name type="scientific">Thauera mechernichensis</name>
    <dbReference type="NCBI Taxonomy" id="82788"/>
    <lineage>
        <taxon>Bacteria</taxon>
        <taxon>Pseudomonadati</taxon>
        <taxon>Pseudomonadota</taxon>
        <taxon>Betaproteobacteria</taxon>
        <taxon>Rhodocyclales</taxon>
        <taxon>Zoogloeaceae</taxon>
        <taxon>Thauera</taxon>
    </lineage>
</organism>
<dbReference type="PANTHER" id="PTHR44591">
    <property type="entry name" value="STRESS RESPONSE REGULATOR PROTEIN 1"/>
    <property type="match status" value="1"/>
</dbReference>
<dbReference type="Pfam" id="PF00072">
    <property type="entry name" value="Response_reg"/>
    <property type="match status" value="1"/>
</dbReference>
<keyword evidence="5" id="KW-1185">Reference proteome</keyword>
<dbReference type="Proteomes" id="UP001597158">
    <property type="component" value="Unassembled WGS sequence"/>
</dbReference>
<evidence type="ECO:0000313" key="5">
    <source>
        <dbReference type="Proteomes" id="UP001597158"/>
    </source>
</evidence>
<dbReference type="SUPFAM" id="SSF52172">
    <property type="entry name" value="CheY-like"/>
    <property type="match status" value="1"/>
</dbReference>
<evidence type="ECO:0000259" key="3">
    <source>
        <dbReference type="PROSITE" id="PS50110"/>
    </source>
</evidence>
<dbReference type="InterPro" id="IPR001789">
    <property type="entry name" value="Sig_transdc_resp-reg_receiver"/>
</dbReference>
<accession>A0ABW3WED5</accession>
<dbReference type="InterPro" id="IPR011006">
    <property type="entry name" value="CheY-like_superfamily"/>
</dbReference>
<dbReference type="EMBL" id="JBHTMC010000024">
    <property type="protein sequence ID" value="MFD1264291.1"/>
    <property type="molecule type" value="Genomic_DNA"/>
</dbReference>
<feature type="modified residue" description="4-aspartylphosphate" evidence="2">
    <location>
        <position position="54"/>
    </location>
</feature>
<dbReference type="InterPro" id="IPR050595">
    <property type="entry name" value="Bact_response_regulator"/>
</dbReference>